<evidence type="ECO:0000256" key="1">
    <source>
        <dbReference type="SAM" id="Phobius"/>
    </source>
</evidence>
<proteinExistence type="predicted"/>
<dbReference type="Proteomes" id="UP000242087">
    <property type="component" value="Unassembled WGS sequence"/>
</dbReference>
<keyword evidence="1" id="KW-1133">Transmembrane helix</keyword>
<comment type="caution">
    <text evidence="2">The sequence shown here is derived from an EMBL/GenBank/DDBJ whole genome shotgun (WGS) entry which is preliminary data.</text>
</comment>
<keyword evidence="1" id="KW-0472">Membrane</keyword>
<feature type="transmembrane region" description="Helical" evidence="1">
    <location>
        <begin position="37"/>
        <end position="58"/>
    </location>
</feature>
<reference evidence="2 3" key="1">
    <citation type="submission" date="2018-03" db="EMBL/GenBank/DDBJ databases">
        <title>Cross-interface Injection: A General Nanoliter Liquid Handling Method Applied to Single Cells Genome Amplification Automated Nanoliter Liquid Handling Applied to Single Cell Multiple Displacement Amplification.</title>
        <authorList>
            <person name="Yun J."/>
            <person name="Xu P."/>
            <person name="Xu J."/>
            <person name="Dai X."/>
            <person name="Wang Y."/>
            <person name="Zheng X."/>
            <person name="Cao C."/>
            <person name="Yi Q."/>
            <person name="Zhu Y."/>
            <person name="Wang L."/>
            <person name="Dong Z."/>
            <person name="Huang Y."/>
            <person name="Huang L."/>
            <person name="Du W."/>
        </authorList>
    </citation>
    <scope>NUCLEOTIDE SEQUENCE [LARGE SCALE GENOMIC DNA]</scope>
    <source>
        <strain evidence="2 3">A12-4</strain>
    </source>
</reference>
<dbReference type="EMBL" id="PYVF01000016">
    <property type="protein sequence ID" value="PTB89433.1"/>
    <property type="molecule type" value="Genomic_DNA"/>
</dbReference>
<evidence type="ECO:0000313" key="3">
    <source>
        <dbReference type="Proteomes" id="UP000242087"/>
    </source>
</evidence>
<organism evidence="2 3">
    <name type="scientific">Pseudidiomarina aestuarii</name>
    <dbReference type="NCBI Taxonomy" id="624146"/>
    <lineage>
        <taxon>Bacteria</taxon>
        <taxon>Pseudomonadati</taxon>
        <taxon>Pseudomonadota</taxon>
        <taxon>Gammaproteobacteria</taxon>
        <taxon>Alteromonadales</taxon>
        <taxon>Idiomarinaceae</taxon>
        <taxon>Pseudidiomarina</taxon>
    </lineage>
</organism>
<dbReference type="AlphaFoldDB" id="A0A2T4D6J4"/>
<accession>A0A2T4D6J4</accession>
<name>A0A2T4D6J4_9GAMM</name>
<gene>
    <name evidence="2" type="ORF">C9927_01870</name>
</gene>
<sequence>MFNKFTLAVIVVGILAVLALAISGPLYRFELLSLGDAFFILRNSAIIVGVVAILSLLLMIFRRPQGAKQGLLVALIVVGAIGFYLPYQQYQTAMSVPRIHDISTDLENPPAFVAIAPLRADAPNPVEYAGAETAEQQREAYPDITTYFTAVAPAAAFDTALLVAADMGWEIIASDPAAGLIEATATTTWFGFKDDVVIRLVATGDNTAIDVRSKSRVGLSDVGANARRIRAFIEELDSRL</sequence>
<dbReference type="Pfam" id="PF07386">
    <property type="entry name" value="DUF1499"/>
    <property type="match status" value="1"/>
</dbReference>
<dbReference type="InterPro" id="IPR010865">
    <property type="entry name" value="DUF1499"/>
</dbReference>
<protein>
    <submittedName>
        <fullName evidence="2">DUF1499 domain-containing protein</fullName>
    </submittedName>
</protein>
<evidence type="ECO:0000313" key="2">
    <source>
        <dbReference type="EMBL" id="PTB89433.1"/>
    </source>
</evidence>
<keyword evidence="1" id="KW-0812">Transmembrane</keyword>
<feature type="transmembrane region" description="Helical" evidence="1">
    <location>
        <begin position="70"/>
        <end position="87"/>
    </location>
</feature>